<name>A0A4Y2D0H9_ARAVE</name>
<dbReference type="AlphaFoldDB" id="A0A4Y2D0H9"/>
<reference evidence="1 2" key="1">
    <citation type="journal article" date="2019" name="Sci. Rep.">
        <title>Orb-weaving spider Araneus ventricosus genome elucidates the spidroin gene catalogue.</title>
        <authorList>
            <person name="Kono N."/>
            <person name="Nakamura H."/>
            <person name="Ohtoshi R."/>
            <person name="Moran D.A.P."/>
            <person name="Shinohara A."/>
            <person name="Yoshida Y."/>
            <person name="Fujiwara M."/>
            <person name="Mori M."/>
            <person name="Tomita M."/>
            <person name="Arakawa K."/>
        </authorList>
    </citation>
    <scope>NUCLEOTIDE SEQUENCE [LARGE SCALE GENOMIC DNA]</scope>
</reference>
<dbReference type="EMBL" id="BGPR01087995">
    <property type="protein sequence ID" value="GBM09478.1"/>
    <property type="molecule type" value="Genomic_DNA"/>
</dbReference>
<gene>
    <name evidence="1" type="ORF">AVEN_95516_1</name>
</gene>
<sequence>MKARCLKCGGEHVHQQCDKTFYLNDQGKITNPKCINCLKEEHLAPWRGCEKFNPKAKTNLKTNFFPSRPVDPFMTYAAMASDSISLPDCEQNLNSI</sequence>
<comment type="caution">
    <text evidence="1">The sequence shown here is derived from an EMBL/GenBank/DDBJ whole genome shotgun (WGS) entry which is preliminary data.</text>
</comment>
<keyword evidence="2" id="KW-1185">Reference proteome</keyword>
<accession>A0A4Y2D0H9</accession>
<dbReference type="Proteomes" id="UP000499080">
    <property type="component" value="Unassembled WGS sequence"/>
</dbReference>
<proteinExistence type="predicted"/>
<evidence type="ECO:0000313" key="2">
    <source>
        <dbReference type="Proteomes" id="UP000499080"/>
    </source>
</evidence>
<dbReference type="OrthoDB" id="8016075at2759"/>
<evidence type="ECO:0000313" key="1">
    <source>
        <dbReference type="EMBL" id="GBM09478.1"/>
    </source>
</evidence>
<protein>
    <submittedName>
        <fullName evidence="1">Uncharacterized protein</fullName>
    </submittedName>
</protein>
<organism evidence="1 2">
    <name type="scientific">Araneus ventricosus</name>
    <name type="common">Orbweaver spider</name>
    <name type="synonym">Epeira ventricosa</name>
    <dbReference type="NCBI Taxonomy" id="182803"/>
    <lineage>
        <taxon>Eukaryota</taxon>
        <taxon>Metazoa</taxon>
        <taxon>Ecdysozoa</taxon>
        <taxon>Arthropoda</taxon>
        <taxon>Chelicerata</taxon>
        <taxon>Arachnida</taxon>
        <taxon>Araneae</taxon>
        <taxon>Araneomorphae</taxon>
        <taxon>Entelegynae</taxon>
        <taxon>Araneoidea</taxon>
        <taxon>Araneidae</taxon>
        <taxon>Araneus</taxon>
    </lineage>
</organism>